<dbReference type="AlphaFoldDB" id="A0A6C0I0B2"/>
<protein>
    <submittedName>
        <fullName evidence="2">Uncharacterized protein</fullName>
    </submittedName>
</protein>
<keyword evidence="1" id="KW-0175">Coiled coil</keyword>
<dbReference type="EMBL" id="MN740047">
    <property type="protein sequence ID" value="QHT85837.1"/>
    <property type="molecule type" value="Genomic_DNA"/>
</dbReference>
<name>A0A6C0I0B2_9ZZZZ</name>
<evidence type="ECO:0000256" key="1">
    <source>
        <dbReference type="SAM" id="Coils"/>
    </source>
</evidence>
<reference evidence="2" key="1">
    <citation type="journal article" date="2020" name="Nature">
        <title>Giant virus diversity and host interactions through global metagenomics.</title>
        <authorList>
            <person name="Schulz F."/>
            <person name="Roux S."/>
            <person name="Paez-Espino D."/>
            <person name="Jungbluth S."/>
            <person name="Walsh D.A."/>
            <person name="Denef V.J."/>
            <person name="McMahon K.D."/>
            <person name="Konstantinidis K.T."/>
            <person name="Eloe-Fadrosh E.A."/>
            <person name="Kyrpides N.C."/>
            <person name="Woyke T."/>
        </authorList>
    </citation>
    <scope>NUCLEOTIDE SEQUENCE</scope>
    <source>
        <strain evidence="2">GVMAG-M-3300023184-182</strain>
    </source>
</reference>
<proteinExistence type="predicted"/>
<sequence>MPLRIGELIIEKLSGPKIVCLAVPKENIPMLLLLGEEHSKVTTGCDGVNVKQQFDNLLQKLNSIGEHEEIHFFSEWFFQEYHNKKIAELESLGNSNFITRYSSNSELANYIERNNEFCYFNELKKKDIARFLRKCKYPNIIWQFSDIRKKNDENNIFQVITLFDNAITELIKRLIQCSSIGEEEVRTKSEFYKKMRNEKCGKKESHELTDINIYEKIKDYFDKFELENDNYLEDDGDYEYIKINTDELIENIQYLFDFYNRDFDKIINKIMNIKRIKKQIKKLTNRIKIKSTSRKSVKKIHFSRNSKSKNSMKKKMINFELYRIIYNYLNNLSQKYNKKFKENIDLYFPLLEKIIIFLKNGKSFEDFKEIMVYIESHGLLINKNMKKYGRFFLFTPPFSVLLDIYLILRSFKYKNAKLVVSLVGYNHVLNMIDFFKSNSELYDIYVFDNDNEDYAKKIEGIEGDLNNQCINLNRAFNINDELIDFDMSILQ</sequence>
<evidence type="ECO:0000313" key="2">
    <source>
        <dbReference type="EMBL" id="QHT85837.1"/>
    </source>
</evidence>
<feature type="coiled-coil region" evidence="1">
    <location>
        <begin position="266"/>
        <end position="293"/>
    </location>
</feature>
<organism evidence="2">
    <name type="scientific">viral metagenome</name>
    <dbReference type="NCBI Taxonomy" id="1070528"/>
    <lineage>
        <taxon>unclassified sequences</taxon>
        <taxon>metagenomes</taxon>
        <taxon>organismal metagenomes</taxon>
    </lineage>
</organism>
<accession>A0A6C0I0B2</accession>